<reference evidence="2" key="1">
    <citation type="journal article" date="2019" name="Int. J. Syst. Evol. Microbiol.">
        <title>The Global Catalogue of Microorganisms (GCM) 10K type strain sequencing project: providing services to taxonomists for standard genome sequencing and annotation.</title>
        <authorList>
            <consortium name="The Broad Institute Genomics Platform"/>
            <consortium name="The Broad Institute Genome Sequencing Center for Infectious Disease"/>
            <person name="Wu L."/>
            <person name="Ma J."/>
        </authorList>
    </citation>
    <scope>NUCLEOTIDE SEQUENCE [LARGE SCALE GENOMIC DNA]</scope>
    <source>
        <strain evidence="2">NBRC 113072</strain>
    </source>
</reference>
<evidence type="ECO:0008006" key="3">
    <source>
        <dbReference type="Google" id="ProtNLM"/>
    </source>
</evidence>
<dbReference type="Proteomes" id="UP001157126">
    <property type="component" value="Unassembled WGS sequence"/>
</dbReference>
<keyword evidence="2" id="KW-1185">Reference proteome</keyword>
<sequence length="166" mass="18354">MSSRWTTRTLTGIRNVHERTTPGTIDQAGGIIARLADRDGSVWPADRWPPLVLDRGLVVGSTGGHGPVRYRVDEVAPDGTGVRFGFTPDAGLTGHHEFRVEGRDNGLLWRHVLVLERPGRMIQVVVIPLHDALLEDLFDGVVVELSGRGLTRAPFPWSVGWRRRLA</sequence>
<gene>
    <name evidence="1" type="ORF">GCM10025883_38070</name>
</gene>
<proteinExistence type="predicted"/>
<organism evidence="1 2">
    <name type="scientific">Mobilicoccus caccae</name>
    <dbReference type="NCBI Taxonomy" id="1859295"/>
    <lineage>
        <taxon>Bacteria</taxon>
        <taxon>Bacillati</taxon>
        <taxon>Actinomycetota</taxon>
        <taxon>Actinomycetes</taxon>
        <taxon>Micrococcales</taxon>
        <taxon>Dermatophilaceae</taxon>
        <taxon>Mobilicoccus</taxon>
    </lineage>
</organism>
<protein>
    <recommendedName>
        <fullName evidence="3">Polyketide cyclase/dehydrase/lipid transport protein</fullName>
    </recommendedName>
</protein>
<dbReference type="RefSeq" id="WP_284305283.1">
    <property type="nucleotide sequence ID" value="NZ_BSUO01000001.1"/>
</dbReference>
<accession>A0ABQ6IX97</accession>
<comment type="caution">
    <text evidence="1">The sequence shown here is derived from an EMBL/GenBank/DDBJ whole genome shotgun (WGS) entry which is preliminary data.</text>
</comment>
<dbReference type="EMBL" id="BSUO01000001">
    <property type="protein sequence ID" value="GMA41762.1"/>
    <property type="molecule type" value="Genomic_DNA"/>
</dbReference>
<evidence type="ECO:0000313" key="2">
    <source>
        <dbReference type="Proteomes" id="UP001157126"/>
    </source>
</evidence>
<name>A0ABQ6IX97_9MICO</name>
<evidence type="ECO:0000313" key="1">
    <source>
        <dbReference type="EMBL" id="GMA41762.1"/>
    </source>
</evidence>